<dbReference type="CDD" id="cd03443">
    <property type="entry name" value="PaaI_thioesterase"/>
    <property type="match status" value="1"/>
</dbReference>
<name>E0TC17_PARBH</name>
<proteinExistence type="predicted"/>
<reference evidence="2 3" key="2">
    <citation type="journal article" date="2011" name="J. Bacteriol.">
        <title>Complete genome sequence of strain HTCC2503T of Parvularcula bermudensis, the type species of the order "Parvularculales" in the class Alphaproteobacteria.</title>
        <authorList>
            <person name="Oh H.M."/>
            <person name="Kang I."/>
            <person name="Vergin K.L."/>
            <person name="Kang D."/>
            <person name="Rhee K.H."/>
            <person name="Giovannoni S.J."/>
            <person name="Cho J.C."/>
        </authorList>
    </citation>
    <scope>NUCLEOTIDE SEQUENCE [LARGE SCALE GENOMIC DNA]</scope>
    <source>
        <strain evidence="3">ATCC BAA-594 / HTCC2503 / KCTC 12087</strain>
    </source>
</reference>
<accession>E0TC17</accession>
<dbReference type="eggNOG" id="COG2050">
    <property type="taxonomic scope" value="Bacteria"/>
</dbReference>
<sequence>MTDTSDKDENTRINEGVMWALQGFYKHAQTEHELLRTIPVTPVTFSRGLLEVDATMPEVFADDGPVFGGLYTILLDTILAMTAWTAMDKFETLATINLKTDFFGDAQPGEVLRFRSQCPSIIDQVAFCQGLVTAADGRAIAQADGTFMVGTSRKASKAKGSRL</sequence>
<dbReference type="SUPFAM" id="SSF54637">
    <property type="entry name" value="Thioesterase/thiol ester dehydrase-isomerase"/>
    <property type="match status" value="1"/>
</dbReference>
<keyword evidence="3" id="KW-1185">Reference proteome</keyword>
<gene>
    <name evidence="2" type="ordered locus">PB2503_08774</name>
</gene>
<organism evidence="2 3">
    <name type="scientific">Parvularcula bermudensis (strain ATCC BAA-594 / HTCC2503 / KCTC 12087)</name>
    <dbReference type="NCBI Taxonomy" id="314260"/>
    <lineage>
        <taxon>Bacteria</taxon>
        <taxon>Pseudomonadati</taxon>
        <taxon>Pseudomonadota</taxon>
        <taxon>Alphaproteobacteria</taxon>
        <taxon>Parvularculales</taxon>
        <taxon>Parvularculaceae</taxon>
        <taxon>Parvularcula</taxon>
    </lineage>
</organism>
<dbReference type="RefSeq" id="WP_013300784.1">
    <property type="nucleotide sequence ID" value="NC_014414.1"/>
</dbReference>
<reference evidence="3" key="1">
    <citation type="submission" date="2010-08" db="EMBL/GenBank/DDBJ databases">
        <title>Genome sequence of Parvularcula bermudensis HTCC2503.</title>
        <authorList>
            <person name="Kang D.-M."/>
            <person name="Oh H.-M."/>
            <person name="Cho J.-C."/>
        </authorList>
    </citation>
    <scope>NUCLEOTIDE SEQUENCE [LARGE SCALE GENOMIC DNA]</scope>
    <source>
        <strain evidence="3">ATCC BAA-594 / HTCC2503 / KCTC 12087</strain>
    </source>
</reference>
<dbReference type="InterPro" id="IPR029069">
    <property type="entry name" value="HotDog_dom_sf"/>
</dbReference>
<dbReference type="OrthoDB" id="9813158at2"/>
<dbReference type="InterPro" id="IPR006683">
    <property type="entry name" value="Thioestr_dom"/>
</dbReference>
<dbReference type="Proteomes" id="UP000001302">
    <property type="component" value="Chromosome"/>
</dbReference>
<dbReference type="Pfam" id="PF03061">
    <property type="entry name" value="4HBT"/>
    <property type="match status" value="1"/>
</dbReference>
<dbReference type="GO" id="GO:0016790">
    <property type="term" value="F:thiolester hydrolase activity"/>
    <property type="evidence" value="ECO:0007669"/>
    <property type="project" value="UniProtKB-ARBA"/>
</dbReference>
<dbReference type="STRING" id="314260.PB2503_08774"/>
<dbReference type="KEGG" id="pbr:PB2503_08774"/>
<evidence type="ECO:0000313" key="2">
    <source>
        <dbReference type="EMBL" id="ADM09810.1"/>
    </source>
</evidence>
<evidence type="ECO:0000259" key="1">
    <source>
        <dbReference type="Pfam" id="PF03061"/>
    </source>
</evidence>
<dbReference type="HOGENOM" id="CLU_1625483_0_0_5"/>
<feature type="domain" description="Thioesterase" evidence="1">
    <location>
        <begin position="66"/>
        <end position="139"/>
    </location>
</feature>
<evidence type="ECO:0000313" key="3">
    <source>
        <dbReference type="Proteomes" id="UP000001302"/>
    </source>
</evidence>
<protein>
    <recommendedName>
        <fullName evidence="1">Thioesterase domain-containing protein</fullName>
    </recommendedName>
</protein>
<dbReference type="Gene3D" id="3.10.129.10">
    <property type="entry name" value="Hotdog Thioesterase"/>
    <property type="match status" value="1"/>
</dbReference>
<dbReference type="AlphaFoldDB" id="E0TC17"/>
<dbReference type="EMBL" id="CP002156">
    <property type="protein sequence ID" value="ADM09810.1"/>
    <property type="molecule type" value="Genomic_DNA"/>
</dbReference>